<dbReference type="SUPFAM" id="SSF56601">
    <property type="entry name" value="beta-lactamase/transpeptidase-like"/>
    <property type="match status" value="1"/>
</dbReference>
<dbReference type="InterPro" id="IPR050491">
    <property type="entry name" value="AmpC-like"/>
</dbReference>
<gene>
    <name evidence="4" type="ORF">L203_101262</name>
</gene>
<proteinExistence type="inferred from homology"/>
<keyword evidence="2" id="KW-0732">Signal</keyword>
<comment type="similarity">
    <text evidence="1">Belongs to the peptidase S12 family.</text>
</comment>
<dbReference type="AlphaFoldDB" id="A0AAJ8JPN8"/>
<reference evidence="4" key="2">
    <citation type="journal article" date="2022" name="Elife">
        <title>Obligate sexual reproduction of a homothallic fungus closely related to the Cryptococcus pathogenic species complex.</title>
        <authorList>
            <person name="Passer A.R."/>
            <person name="Clancey S.A."/>
            <person name="Shea T."/>
            <person name="David-Palma M."/>
            <person name="Averette A.F."/>
            <person name="Boekhout T."/>
            <person name="Porcel B.M."/>
            <person name="Nowrousian M."/>
            <person name="Cuomo C.A."/>
            <person name="Sun S."/>
            <person name="Heitman J."/>
            <person name="Coelho M.A."/>
        </authorList>
    </citation>
    <scope>NUCLEOTIDE SEQUENCE</scope>
    <source>
        <strain evidence="4">CBS 7841</strain>
    </source>
</reference>
<name>A0AAJ8JPN8_9TREE</name>
<dbReference type="InterPro" id="IPR001466">
    <property type="entry name" value="Beta-lactam-related"/>
</dbReference>
<keyword evidence="5" id="KW-1185">Reference proteome</keyword>
<accession>A0AAJ8JPN8</accession>
<dbReference type="EMBL" id="CP143785">
    <property type="protein sequence ID" value="WVN86103.1"/>
    <property type="molecule type" value="Genomic_DNA"/>
</dbReference>
<evidence type="ECO:0000256" key="1">
    <source>
        <dbReference type="ARBA" id="ARBA00038215"/>
    </source>
</evidence>
<evidence type="ECO:0000259" key="3">
    <source>
        <dbReference type="Pfam" id="PF00144"/>
    </source>
</evidence>
<dbReference type="InterPro" id="IPR012338">
    <property type="entry name" value="Beta-lactam/transpept-like"/>
</dbReference>
<dbReference type="Pfam" id="PF00144">
    <property type="entry name" value="Beta-lactamase"/>
    <property type="match status" value="1"/>
</dbReference>
<evidence type="ECO:0000313" key="5">
    <source>
        <dbReference type="Proteomes" id="UP000094043"/>
    </source>
</evidence>
<reference evidence="4" key="3">
    <citation type="submission" date="2024-01" db="EMBL/GenBank/DDBJ databases">
        <authorList>
            <person name="Coelho M.A."/>
            <person name="David-Palma M."/>
            <person name="Shea T."/>
            <person name="Sun S."/>
            <person name="Cuomo C.A."/>
            <person name="Heitman J."/>
        </authorList>
    </citation>
    <scope>NUCLEOTIDE SEQUENCE</scope>
    <source>
        <strain evidence="4">CBS 7841</strain>
    </source>
</reference>
<organism evidence="4 5">
    <name type="scientific">Cryptococcus depauperatus CBS 7841</name>
    <dbReference type="NCBI Taxonomy" id="1295531"/>
    <lineage>
        <taxon>Eukaryota</taxon>
        <taxon>Fungi</taxon>
        <taxon>Dikarya</taxon>
        <taxon>Basidiomycota</taxon>
        <taxon>Agaricomycotina</taxon>
        <taxon>Tremellomycetes</taxon>
        <taxon>Tremellales</taxon>
        <taxon>Cryptococcaceae</taxon>
        <taxon>Cryptococcus</taxon>
    </lineage>
</organism>
<feature type="signal peptide" evidence="2">
    <location>
        <begin position="1"/>
        <end position="20"/>
    </location>
</feature>
<dbReference type="RefSeq" id="XP_066066803.1">
    <property type="nucleotide sequence ID" value="XM_066210706.1"/>
</dbReference>
<feature type="chain" id="PRO_5042559538" description="Beta-lactamase-related domain-containing protein" evidence="2">
    <location>
        <begin position="21"/>
        <end position="565"/>
    </location>
</feature>
<dbReference type="PANTHER" id="PTHR46825:SF15">
    <property type="entry name" value="BETA-LACTAMASE-RELATED DOMAIN-CONTAINING PROTEIN"/>
    <property type="match status" value="1"/>
</dbReference>
<protein>
    <recommendedName>
        <fullName evidence="3">Beta-lactamase-related domain-containing protein</fullName>
    </recommendedName>
</protein>
<evidence type="ECO:0000313" key="4">
    <source>
        <dbReference type="EMBL" id="WVN86103.1"/>
    </source>
</evidence>
<dbReference type="Proteomes" id="UP000094043">
    <property type="component" value="Chromosome 2"/>
</dbReference>
<reference evidence="4" key="1">
    <citation type="submission" date="2016-06" db="EMBL/GenBank/DDBJ databases">
        <authorList>
            <person name="Cuomo C."/>
            <person name="Litvintseva A."/>
            <person name="Heitman J."/>
            <person name="Chen Y."/>
            <person name="Sun S."/>
            <person name="Springer D."/>
            <person name="Dromer F."/>
            <person name="Young S."/>
            <person name="Zeng Q."/>
            <person name="Chapman S."/>
            <person name="Gujja S."/>
            <person name="Saif S."/>
            <person name="Birren B."/>
        </authorList>
    </citation>
    <scope>NUCLEOTIDE SEQUENCE</scope>
    <source>
        <strain evidence="4">CBS 7841</strain>
    </source>
</reference>
<dbReference type="KEGG" id="cdep:91085475"/>
<dbReference type="GeneID" id="91085475"/>
<feature type="domain" description="Beta-lactamase-related" evidence="3">
    <location>
        <begin position="38"/>
        <end position="376"/>
    </location>
</feature>
<dbReference type="PANTHER" id="PTHR46825">
    <property type="entry name" value="D-ALANYL-D-ALANINE-CARBOXYPEPTIDASE/ENDOPEPTIDASE AMPH"/>
    <property type="match status" value="1"/>
</dbReference>
<dbReference type="Gene3D" id="3.40.710.10">
    <property type="entry name" value="DD-peptidase/beta-lactamase superfamily"/>
    <property type="match status" value="1"/>
</dbReference>
<evidence type="ECO:0000256" key="2">
    <source>
        <dbReference type="SAM" id="SignalP"/>
    </source>
</evidence>
<sequence length="565" mass="63374">MGLLISIYILNLFCFVLVSSFQRFNEDQSIPILSSSTRQWIDHLRQKYDIPGTSVVVVRSPRTVQSPWESEIITSGIADQHHILDSRSLFSIASNTKLFTALSIGILIDRNVCLPNGIPLAWTTKMEDIWSDWGLVDDTRKEATVEDLLSVPYHPYAPNYSSRKKLLHSMRHLPSSTDFRSQWQYNNENYLLLGYIVPALTNISFPDFVEKNIFHDLGMEGATFDAEKARATGKRTGVRLRFGGKRHKCLDAVGINTTVEECLGKRKNIGWWTKGTGEATWGGAGLIMDSGKWLAELLAPTTIPAHIIKQCIKPHIQSTHLALTQAENASYGYAQWTHTYRKHKLYSHCGFQLGQHTLFATVPKAGIALAAMNTDHELGDALNEVIINTILDELLGLDRVNWVEKVMRPVFERVAKKSELNLNCTSTPIDLSGTFHHPAWGNLTFTAVDPELVARLSESLPTIVLAHARQAVMNGRDDWYLLLIPCHDEHSKWLVVQLHDHMQHDMVTHNAIARLIGSGDASIDEKGMGLITGWFPGPNPKPATDKGHCKTSAQVWFNRTDATQF</sequence>